<dbReference type="EMBL" id="LR796555">
    <property type="protein sequence ID" value="CAB4151465.1"/>
    <property type="molecule type" value="Genomic_DNA"/>
</dbReference>
<proteinExistence type="predicted"/>
<protein>
    <submittedName>
        <fullName evidence="1">Uncharacterized protein</fullName>
    </submittedName>
</protein>
<name>A0A6J5MW22_9CAUD</name>
<gene>
    <name evidence="1" type="ORF">UFOVP591_19</name>
</gene>
<accession>A0A6J5MW22</accession>
<reference evidence="1" key="1">
    <citation type="submission" date="2020-04" db="EMBL/GenBank/DDBJ databases">
        <authorList>
            <person name="Chiriac C."/>
            <person name="Salcher M."/>
            <person name="Ghai R."/>
            <person name="Kavagutti S V."/>
        </authorList>
    </citation>
    <scope>NUCLEOTIDE SEQUENCE</scope>
</reference>
<organism evidence="1">
    <name type="scientific">uncultured Caudovirales phage</name>
    <dbReference type="NCBI Taxonomy" id="2100421"/>
    <lineage>
        <taxon>Viruses</taxon>
        <taxon>Duplodnaviria</taxon>
        <taxon>Heunggongvirae</taxon>
        <taxon>Uroviricota</taxon>
        <taxon>Caudoviricetes</taxon>
        <taxon>Peduoviridae</taxon>
        <taxon>Maltschvirus</taxon>
        <taxon>Maltschvirus maltsch</taxon>
    </lineage>
</organism>
<sequence>MADSSAALLQALFSGAGSGGQSSAGALSSFSNTVAENDIFSQLAPAVMGAKFNRSTWTPTENLATSAAQAFLGGILGEYGKQRRAEQLTNVASVLPSLYADPLNTAAPAGVDPEAFAQLQLSALQQNAMRDAAQAKEQRDFQVDIAKAGLISKAQEQGKIGAYDVDGLQDLGPLADAKRKRDSDADKYLTDARDFLKSGIGGEFQATKSHFDTMKKLAKDNSAAGNTALATSFLKVYDPSSIAREGEVTMVSEMGPRLQAVLGKDFGRWFSSDGTMLPETKLQLLKVAGDKYNSVGADYSKLYDTSANYLTKRGVDPSDLAAPKYDPFDIDIYAGRKSPKSRMVVDGATVKNANVIGSPTPIPTPVAGGGSAISDLYGGSAPKSAGMFKESELREIPGATQMADGSWRVPKSKLGGR</sequence>
<evidence type="ECO:0000313" key="1">
    <source>
        <dbReference type="EMBL" id="CAB4151465.1"/>
    </source>
</evidence>